<organism evidence="2 3">
    <name type="scientific">Clostridium chauvoei</name>
    <dbReference type="NCBI Taxonomy" id="46867"/>
    <lineage>
        <taxon>Bacteria</taxon>
        <taxon>Bacillati</taxon>
        <taxon>Bacillota</taxon>
        <taxon>Clostridia</taxon>
        <taxon>Eubacteriales</taxon>
        <taxon>Clostridiaceae</taxon>
        <taxon>Clostridium</taxon>
    </lineage>
</organism>
<dbReference type="RefSeq" id="WP_021874945.1">
    <property type="nucleotide sequence ID" value="NZ_CP018624.1"/>
</dbReference>
<sequence>MDKVDISIIMGAYNEEERWVRKCIESILNQTFKNFEFIIILDNPNNIDLKNLIEDYAKKDSRIRFYINEKNLGLVDTLNKGIGLATGKYIARMDADDISVETRLEKQFNFLEKNKNISMIGTNIICINEEDNIIEESTDIVTDKELIKEISRYRNCMVHPSMMFKREDIIKIGNYRHVLYAEDYDLVSRFITSGYSISNINEVLLKYRVRKTSVTNTNKKNQILSSLYISEMHEMRLRGEDDKFSLEELKRRIENDNTKLHALADKLYTSGMDLYPNGNSLLRKLYFLSSVILDEKYKKIFNINKKANNLLNN</sequence>
<dbReference type="GeneID" id="66300957"/>
<keyword evidence="2" id="KW-0328">Glycosyltransferase</keyword>
<dbReference type="EC" id="2.4.-.-" evidence="2"/>
<dbReference type="AlphaFoldDB" id="A0ABD4REP7"/>
<dbReference type="InterPro" id="IPR029044">
    <property type="entry name" value="Nucleotide-diphossugar_trans"/>
</dbReference>
<protein>
    <submittedName>
        <fullName evidence="2">Glycosyltransferase</fullName>
        <ecNumber evidence="2">2.4.-.-</ecNumber>
    </submittedName>
</protein>
<dbReference type="Pfam" id="PF00535">
    <property type="entry name" value="Glycos_transf_2"/>
    <property type="match status" value="1"/>
</dbReference>
<dbReference type="SUPFAM" id="SSF53448">
    <property type="entry name" value="Nucleotide-diphospho-sugar transferases"/>
    <property type="match status" value="1"/>
</dbReference>
<dbReference type="KEGG" id="cchv:BTM20_03705"/>
<name>A0ABD4REP7_9CLOT</name>
<dbReference type="Proteomes" id="UP000775179">
    <property type="component" value="Unassembled WGS sequence"/>
</dbReference>
<keyword evidence="2" id="KW-0808">Transferase</keyword>
<dbReference type="EMBL" id="JAIFTX010000003">
    <property type="protein sequence ID" value="MBX7289811.1"/>
    <property type="molecule type" value="Genomic_DNA"/>
</dbReference>
<evidence type="ECO:0000259" key="1">
    <source>
        <dbReference type="Pfam" id="PF00535"/>
    </source>
</evidence>
<comment type="caution">
    <text evidence="2">The sequence shown here is derived from an EMBL/GenBank/DDBJ whole genome shotgun (WGS) entry which is preliminary data.</text>
</comment>
<evidence type="ECO:0000313" key="3">
    <source>
        <dbReference type="Proteomes" id="UP000775179"/>
    </source>
</evidence>
<dbReference type="PANTHER" id="PTHR22916:SF3">
    <property type="entry name" value="UDP-GLCNAC:BETAGAL BETA-1,3-N-ACETYLGLUCOSAMINYLTRANSFERASE-LIKE PROTEIN 1"/>
    <property type="match status" value="1"/>
</dbReference>
<dbReference type="PANTHER" id="PTHR22916">
    <property type="entry name" value="GLYCOSYLTRANSFERASE"/>
    <property type="match status" value="1"/>
</dbReference>
<feature type="domain" description="Glycosyltransferase 2-like" evidence="1">
    <location>
        <begin position="7"/>
        <end position="171"/>
    </location>
</feature>
<proteinExistence type="predicted"/>
<evidence type="ECO:0000313" key="2">
    <source>
        <dbReference type="EMBL" id="MBX7289811.1"/>
    </source>
</evidence>
<dbReference type="Gene3D" id="3.90.550.10">
    <property type="entry name" value="Spore Coat Polysaccharide Biosynthesis Protein SpsA, Chain A"/>
    <property type="match status" value="1"/>
</dbReference>
<reference evidence="2 3" key="1">
    <citation type="submission" date="2021-08" db="EMBL/GenBank/DDBJ databases">
        <title>Genome sequence analysis of Clostridium chauvoei strains of European origin and evaluation of typing options for outbreak investigations.</title>
        <authorList>
            <person name="Abdel-Glil M."/>
            <person name="Thomas P."/>
            <person name="Seyboldt C."/>
        </authorList>
    </citation>
    <scope>NUCLEOTIDE SEQUENCE [LARGE SCALE GENOMIC DNA]</scope>
    <source>
        <strain evidence="2 3">S0260-09</strain>
    </source>
</reference>
<dbReference type="InterPro" id="IPR001173">
    <property type="entry name" value="Glyco_trans_2-like"/>
</dbReference>
<accession>A0ABD4REP7</accession>
<dbReference type="GO" id="GO:0016758">
    <property type="term" value="F:hexosyltransferase activity"/>
    <property type="evidence" value="ECO:0007669"/>
    <property type="project" value="UniProtKB-ARBA"/>
</dbReference>
<gene>
    <name evidence="2" type="ORF">K4H94_01930</name>
</gene>